<dbReference type="InterPro" id="IPR036305">
    <property type="entry name" value="RGS_sf"/>
</dbReference>
<feature type="active site" description="Proton acceptor" evidence="8">
    <location>
        <position position="413"/>
    </location>
</feature>
<dbReference type="PANTHER" id="PTHR24355">
    <property type="entry name" value="G PROTEIN-COUPLED RECEPTOR KINASE/RIBOSOMAL PROTEIN S6 KINASE"/>
    <property type="match status" value="1"/>
</dbReference>
<evidence type="ECO:0000259" key="12">
    <source>
        <dbReference type="PROSITE" id="PS50011"/>
    </source>
</evidence>
<dbReference type="FunFam" id="1.10.510.10:FF:000074">
    <property type="entry name" value="G protein-coupled receptor kinase"/>
    <property type="match status" value="1"/>
</dbReference>
<evidence type="ECO:0000256" key="10">
    <source>
        <dbReference type="RuleBase" id="RU000308"/>
    </source>
</evidence>
<dbReference type="Proteomes" id="UP000054324">
    <property type="component" value="Unassembled WGS sequence"/>
</dbReference>
<evidence type="ECO:0000256" key="4">
    <source>
        <dbReference type="ARBA" id="ARBA00022679"/>
    </source>
</evidence>
<organism evidence="15 16">
    <name type="scientific">Opisthorchis viverrini</name>
    <name type="common">Southeast Asian liver fluke</name>
    <dbReference type="NCBI Taxonomy" id="6198"/>
    <lineage>
        <taxon>Eukaryota</taxon>
        <taxon>Metazoa</taxon>
        <taxon>Spiralia</taxon>
        <taxon>Lophotrochozoa</taxon>
        <taxon>Platyhelminthes</taxon>
        <taxon>Trematoda</taxon>
        <taxon>Digenea</taxon>
        <taxon>Opisthorchiida</taxon>
        <taxon>Opisthorchiata</taxon>
        <taxon>Opisthorchiidae</taxon>
        <taxon>Opisthorchis</taxon>
    </lineage>
</organism>
<dbReference type="SMART" id="SM00220">
    <property type="entry name" value="S_TKc"/>
    <property type="match status" value="1"/>
</dbReference>
<feature type="compositionally biased region" description="Low complexity" evidence="11">
    <location>
        <begin position="732"/>
        <end position="745"/>
    </location>
</feature>
<evidence type="ECO:0000313" key="16">
    <source>
        <dbReference type="Proteomes" id="UP000054324"/>
    </source>
</evidence>
<dbReference type="STRING" id="6198.A0A075AJK9"/>
<dbReference type="PROSITE" id="PS50132">
    <property type="entry name" value="RGS"/>
    <property type="match status" value="1"/>
</dbReference>
<dbReference type="InterPro" id="IPR011009">
    <property type="entry name" value="Kinase-like_dom_sf"/>
</dbReference>
<dbReference type="GO" id="GO:0007165">
    <property type="term" value="P:signal transduction"/>
    <property type="evidence" value="ECO:0007669"/>
    <property type="project" value="InterPro"/>
</dbReference>
<reference evidence="15 16" key="1">
    <citation type="submission" date="2013-11" db="EMBL/GenBank/DDBJ databases">
        <title>Opisthorchis viverrini - life in the bile duct.</title>
        <authorList>
            <person name="Young N.D."/>
            <person name="Nagarajan N."/>
            <person name="Lin S.J."/>
            <person name="Korhonen P.K."/>
            <person name="Jex A.R."/>
            <person name="Hall R.S."/>
            <person name="Safavi-Hemami H."/>
            <person name="Kaewkong W."/>
            <person name="Bertrand D."/>
            <person name="Gao S."/>
            <person name="Seet Q."/>
            <person name="Wongkham S."/>
            <person name="Teh B.T."/>
            <person name="Wongkham C."/>
            <person name="Intapan P.M."/>
            <person name="Maleewong W."/>
            <person name="Yang X."/>
            <person name="Hu M."/>
            <person name="Wang Z."/>
            <person name="Hofmann A."/>
            <person name="Sternberg P.W."/>
            <person name="Tan P."/>
            <person name="Wang J."/>
            <person name="Gasser R.B."/>
        </authorList>
    </citation>
    <scope>NUCLEOTIDE SEQUENCE [LARGE SCALE GENOMIC DNA]</scope>
</reference>
<dbReference type="InterPro" id="IPR000719">
    <property type="entry name" value="Prot_kinase_dom"/>
</dbReference>
<gene>
    <name evidence="15" type="ORF">T265_00665</name>
</gene>
<dbReference type="Gene3D" id="1.10.167.10">
    <property type="entry name" value="Regulator of G-protein Signalling 4, domain 2"/>
    <property type="match status" value="1"/>
</dbReference>
<dbReference type="Gene3D" id="3.30.200.20">
    <property type="entry name" value="Phosphorylase Kinase, domain 1"/>
    <property type="match status" value="1"/>
</dbReference>
<keyword evidence="7 9" id="KW-0067">ATP-binding</keyword>
<dbReference type="GO" id="GO:0005524">
    <property type="term" value="F:ATP binding"/>
    <property type="evidence" value="ECO:0007669"/>
    <property type="project" value="UniProtKB-UniRule"/>
</dbReference>
<dbReference type="PROSITE" id="PS50011">
    <property type="entry name" value="PROTEIN_KINASE_DOM"/>
    <property type="match status" value="1"/>
</dbReference>
<dbReference type="GO" id="GO:0004703">
    <property type="term" value="F:G protein-coupled receptor kinase activity"/>
    <property type="evidence" value="ECO:0007669"/>
    <property type="project" value="InterPro"/>
</dbReference>
<dbReference type="GeneID" id="20314853"/>
<dbReference type="CTD" id="20314853"/>
<dbReference type="EMBL" id="KL596624">
    <property type="protein sequence ID" value="KER33564.1"/>
    <property type="molecule type" value="Genomic_DNA"/>
</dbReference>
<dbReference type="Gene3D" id="1.10.510.10">
    <property type="entry name" value="Transferase(Phosphotransferase) domain 1"/>
    <property type="match status" value="1"/>
</dbReference>
<dbReference type="InterPro" id="IPR000239">
    <property type="entry name" value="GPCR_kinase"/>
</dbReference>
<evidence type="ECO:0000259" key="13">
    <source>
        <dbReference type="PROSITE" id="PS50132"/>
    </source>
</evidence>
<evidence type="ECO:0000256" key="2">
    <source>
        <dbReference type="ARBA" id="ARBA00022527"/>
    </source>
</evidence>
<dbReference type="SUPFAM" id="SSF56112">
    <property type="entry name" value="Protein kinase-like (PK-like)"/>
    <property type="match status" value="1"/>
</dbReference>
<dbReference type="CDD" id="cd05605">
    <property type="entry name" value="STKc_GRK4_like"/>
    <property type="match status" value="1"/>
</dbReference>
<dbReference type="GO" id="GO:0005737">
    <property type="term" value="C:cytoplasm"/>
    <property type="evidence" value="ECO:0007669"/>
    <property type="project" value="TreeGrafter"/>
</dbReference>
<dbReference type="PROSITE" id="PS51285">
    <property type="entry name" value="AGC_KINASE_CTER"/>
    <property type="match status" value="1"/>
</dbReference>
<keyword evidence="5 9" id="KW-0547">Nucleotide-binding</keyword>
<evidence type="ECO:0000256" key="11">
    <source>
        <dbReference type="SAM" id="MobiDB-lite"/>
    </source>
</evidence>
<keyword evidence="2 10" id="KW-0723">Serine/threonine-protein kinase</keyword>
<dbReference type="PRINTS" id="PR00717">
    <property type="entry name" value="GPCRKINASE"/>
</dbReference>
<evidence type="ECO:0000256" key="8">
    <source>
        <dbReference type="PIRSR" id="PIRSR600239-51"/>
    </source>
</evidence>
<evidence type="ECO:0000256" key="3">
    <source>
        <dbReference type="ARBA" id="ARBA00022553"/>
    </source>
</evidence>
<dbReference type="EC" id="2.7.11.-" evidence="10"/>
<accession>A0A075AJK9</accession>
<evidence type="ECO:0000256" key="5">
    <source>
        <dbReference type="ARBA" id="ARBA00022741"/>
    </source>
</evidence>
<comment type="similarity">
    <text evidence="1 10">Belongs to the protein kinase superfamily. AGC Ser/Thr protein kinase family. GPRK subfamily.</text>
</comment>
<dbReference type="AlphaFoldDB" id="A0A075AJK9"/>
<protein>
    <recommendedName>
        <fullName evidence="10">G protein-coupled receptor kinase</fullName>
        <ecNumber evidence="10">2.7.11.-</ecNumber>
    </recommendedName>
</protein>
<keyword evidence="3" id="KW-0597">Phosphoprotein</keyword>
<evidence type="ECO:0000256" key="1">
    <source>
        <dbReference type="ARBA" id="ARBA00009793"/>
    </source>
</evidence>
<name>A0A075AJK9_OPIVI</name>
<dbReference type="InterPro" id="IPR000961">
    <property type="entry name" value="AGC-kinase_C"/>
</dbReference>
<dbReference type="PANTHER" id="PTHR24355:SF28">
    <property type="entry name" value="G PROTEIN-COUPLED RECEPTOR KINASE 2"/>
    <property type="match status" value="1"/>
</dbReference>
<sequence length="790" mass="89838">MDPETKRELQNWLLEHLVDRPTSDINGALLEARRQIPPDRNHNSTQRTNRLQIKLNIRENLKAWPSAFSLRDRNGEPTNDPTVVSEFYIEHYACLHSAPASSSHPLLSRRNYEQPPTDLVFTVEDIHQLWHKINPFCALEPDEVYPRFLKETSSTLSNHPHLLFRRSLDEGHLPSAWKEAIVTPIYKTGDRISPGSYGPISLTSVPCKNESQWLDIIGPDNVSEFIRLLSDATENEDVPEGFLKLVARELEDYLEGEPFSCFLNSLYFDRYLQWKALEKTPVTKHTFRMYRVLGKGGFGEVCACQVRATGKLYACKKLEKKRMKKRHGENMALTEKEILQKVNSPFVVNLAYTFETKDALCLVLTIMNGGDLKFHIHNMTNATGLGENRSRFYAAEIALGLEHMHSKHIVYRDLKPENILIDDQGHVRISDLGLAVEVPVGGTVKGRVGTAGYMAPEVVMNMRYSFSPDWFSYGCLVYEMIMGHAPFRKRKERVKREEVDRRVCEELEEYNSQFSENAKKLCRLLLQKDPAHRLGYPDNGAEAVKAQPWFAQINWARLEAGLEEPPFTPDPHAVYAKDVLDIEQFSTVKGVTIETQDMEFYQRFCSGAVSIPWQNEMIETECFDDLNEFYQPNGELVENLDRRKPPPDPPLPRGNMFHRLFFRRQNTDTCKPSTSCTGLSVPQSTIPLSMSNSPSPAAVNGAEDLFPATRTSPLNSVANCETVSAENPNPPTESTEPCPPAESSAQPFSKMIDNEPDLPTTQLMNSHHPLRSQRGLTTTHFFRCCTVPKH</sequence>
<feature type="binding site" evidence="9">
    <location>
        <position position="316"/>
    </location>
    <ligand>
        <name>ATP</name>
        <dbReference type="ChEBI" id="CHEBI:30616"/>
    </ligand>
</feature>
<dbReference type="OrthoDB" id="354826at2759"/>
<dbReference type="InterPro" id="IPR008271">
    <property type="entry name" value="Ser/Thr_kinase_AS"/>
</dbReference>
<dbReference type="InterPro" id="IPR044926">
    <property type="entry name" value="RGS_subdomain_2"/>
</dbReference>
<feature type="domain" description="AGC-kinase C-terminal" evidence="14">
    <location>
        <begin position="551"/>
        <end position="616"/>
    </location>
</feature>
<keyword evidence="6 10" id="KW-0418">Kinase</keyword>
<keyword evidence="4 10" id="KW-0808">Transferase</keyword>
<dbReference type="KEGG" id="ovi:T265_00665"/>
<dbReference type="SMART" id="SM00133">
    <property type="entry name" value="S_TK_X"/>
    <property type="match status" value="1"/>
</dbReference>
<feature type="region of interest" description="Disordered" evidence="11">
    <location>
        <begin position="723"/>
        <end position="750"/>
    </location>
</feature>
<evidence type="ECO:0000256" key="7">
    <source>
        <dbReference type="ARBA" id="ARBA00022840"/>
    </source>
</evidence>
<feature type="domain" description="RGS" evidence="13">
    <location>
        <begin position="248"/>
        <end position="272"/>
    </location>
</feature>
<dbReference type="RefSeq" id="XP_009162757.1">
    <property type="nucleotide sequence ID" value="XM_009164493.1"/>
</dbReference>
<proteinExistence type="inferred from homology"/>
<evidence type="ECO:0000256" key="9">
    <source>
        <dbReference type="PROSITE-ProRule" id="PRU10141"/>
    </source>
</evidence>
<evidence type="ECO:0000259" key="14">
    <source>
        <dbReference type="PROSITE" id="PS51285"/>
    </source>
</evidence>
<dbReference type="PROSITE" id="PS00108">
    <property type="entry name" value="PROTEIN_KINASE_ST"/>
    <property type="match status" value="1"/>
</dbReference>
<evidence type="ECO:0000256" key="6">
    <source>
        <dbReference type="ARBA" id="ARBA00022777"/>
    </source>
</evidence>
<feature type="domain" description="Protein kinase" evidence="12">
    <location>
        <begin position="287"/>
        <end position="550"/>
    </location>
</feature>
<dbReference type="Pfam" id="PF00069">
    <property type="entry name" value="Pkinase"/>
    <property type="match status" value="1"/>
</dbReference>
<dbReference type="GO" id="GO:0009966">
    <property type="term" value="P:regulation of signal transduction"/>
    <property type="evidence" value="ECO:0007669"/>
    <property type="project" value="TreeGrafter"/>
</dbReference>
<evidence type="ECO:0000313" key="15">
    <source>
        <dbReference type="EMBL" id="KER33564.1"/>
    </source>
</evidence>
<dbReference type="PROSITE" id="PS00107">
    <property type="entry name" value="PROTEIN_KINASE_ATP"/>
    <property type="match status" value="1"/>
</dbReference>
<dbReference type="SUPFAM" id="SSF48097">
    <property type="entry name" value="Regulator of G-protein signaling, RGS"/>
    <property type="match status" value="1"/>
</dbReference>
<keyword evidence="16" id="KW-1185">Reference proteome</keyword>
<dbReference type="InterPro" id="IPR017441">
    <property type="entry name" value="Protein_kinase_ATP_BS"/>
</dbReference>
<dbReference type="InterPro" id="IPR016137">
    <property type="entry name" value="RGS"/>
</dbReference>